<organism evidence="1">
    <name type="scientific">marine metagenome</name>
    <dbReference type="NCBI Taxonomy" id="408172"/>
    <lineage>
        <taxon>unclassified sequences</taxon>
        <taxon>metagenomes</taxon>
        <taxon>ecological metagenomes</taxon>
    </lineage>
</organism>
<reference evidence="1" key="1">
    <citation type="submission" date="2018-05" db="EMBL/GenBank/DDBJ databases">
        <authorList>
            <person name="Lanie J.A."/>
            <person name="Ng W.-L."/>
            <person name="Kazmierczak K.M."/>
            <person name="Andrzejewski T.M."/>
            <person name="Davidsen T.M."/>
            <person name="Wayne K.J."/>
            <person name="Tettelin H."/>
            <person name="Glass J.I."/>
            <person name="Rusch D."/>
            <person name="Podicherti R."/>
            <person name="Tsui H.-C.T."/>
            <person name="Winkler M.E."/>
        </authorList>
    </citation>
    <scope>NUCLEOTIDE SEQUENCE</scope>
</reference>
<evidence type="ECO:0008006" key="2">
    <source>
        <dbReference type="Google" id="ProtNLM"/>
    </source>
</evidence>
<sequence>MKVGDKIKIEFAGKKKDALVFKLFPSSVYLKVDFERDKGKILKRKLSQIENKKSASGKEKKK</sequence>
<dbReference type="AlphaFoldDB" id="A0A382FQU6"/>
<name>A0A382FQU6_9ZZZZ</name>
<evidence type="ECO:0000313" key="1">
    <source>
        <dbReference type="EMBL" id="SVB65370.1"/>
    </source>
</evidence>
<gene>
    <name evidence="1" type="ORF">METZ01_LOCUS218224</name>
</gene>
<accession>A0A382FQU6</accession>
<proteinExistence type="predicted"/>
<protein>
    <recommendedName>
        <fullName evidence="2">50S ribosomal protein L19</fullName>
    </recommendedName>
</protein>
<dbReference type="EMBL" id="UINC01051335">
    <property type="protein sequence ID" value="SVB65370.1"/>
    <property type="molecule type" value="Genomic_DNA"/>
</dbReference>